<proteinExistence type="predicted"/>
<name>A0A133K9C3_HEYCO</name>
<sequence>MFWRILNNDMIFLPIIDRNGDLAFAYSVFDGMMKREWKVETVSSAWRCSRCLNLFQQKF</sequence>
<gene>
    <name evidence="1" type="ORF">HMPREF3213_04077</name>
</gene>
<protein>
    <submittedName>
        <fullName evidence="1">Uncharacterized protein</fullName>
    </submittedName>
</protein>
<accession>A0A133K9C3</accession>
<dbReference type="AlphaFoldDB" id="A0A133K9C3"/>
<evidence type="ECO:0000313" key="1">
    <source>
        <dbReference type="EMBL" id="KWZ76104.1"/>
    </source>
</evidence>
<dbReference type="PATRIC" id="fig|1398.22.peg.4081"/>
<reference evidence="2" key="1">
    <citation type="submission" date="2016-01" db="EMBL/GenBank/DDBJ databases">
        <authorList>
            <person name="Mitreva M."/>
            <person name="Pepin K.H."/>
            <person name="Mihindukulasuriya K.A."/>
            <person name="Fulton R."/>
            <person name="Fronick C."/>
            <person name="O'Laughlin M."/>
            <person name="Miner T."/>
            <person name="Herter B."/>
            <person name="Rosa B.A."/>
            <person name="Cordes M."/>
            <person name="Tomlinson C."/>
            <person name="Wollam A."/>
            <person name="Palsikar V.B."/>
            <person name="Mardis E.R."/>
            <person name="Wilson R.K."/>
        </authorList>
    </citation>
    <scope>NUCLEOTIDE SEQUENCE [LARGE SCALE GENOMIC DNA]</scope>
    <source>
        <strain evidence="2">GED7749B</strain>
    </source>
</reference>
<comment type="caution">
    <text evidence="1">The sequence shown here is derived from an EMBL/GenBank/DDBJ whole genome shotgun (WGS) entry which is preliminary data.</text>
</comment>
<dbReference type="EMBL" id="LRPN01000212">
    <property type="protein sequence ID" value="KWZ76104.1"/>
    <property type="molecule type" value="Genomic_DNA"/>
</dbReference>
<dbReference type="Proteomes" id="UP000070376">
    <property type="component" value="Unassembled WGS sequence"/>
</dbReference>
<evidence type="ECO:0000313" key="2">
    <source>
        <dbReference type="Proteomes" id="UP000070376"/>
    </source>
</evidence>
<organism evidence="1 2">
    <name type="scientific">Heyndrickxia coagulans</name>
    <name type="common">Weizmannia coagulans</name>
    <dbReference type="NCBI Taxonomy" id="1398"/>
    <lineage>
        <taxon>Bacteria</taxon>
        <taxon>Bacillati</taxon>
        <taxon>Bacillota</taxon>
        <taxon>Bacilli</taxon>
        <taxon>Bacillales</taxon>
        <taxon>Bacillaceae</taxon>
        <taxon>Heyndrickxia</taxon>
    </lineage>
</organism>